<reference evidence="1" key="2">
    <citation type="journal article" date="2015" name="Fish Shellfish Immunol.">
        <title>Early steps in the European eel (Anguilla anguilla)-Vibrio vulnificus interaction in the gills: Role of the RtxA13 toxin.</title>
        <authorList>
            <person name="Callol A."/>
            <person name="Pajuelo D."/>
            <person name="Ebbesson L."/>
            <person name="Teles M."/>
            <person name="MacKenzie S."/>
            <person name="Amaro C."/>
        </authorList>
    </citation>
    <scope>NUCLEOTIDE SEQUENCE</scope>
</reference>
<dbReference type="AlphaFoldDB" id="A0A0E9VJH4"/>
<name>A0A0E9VJH4_ANGAN</name>
<organism evidence="1">
    <name type="scientific">Anguilla anguilla</name>
    <name type="common">European freshwater eel</name>
    <name type="synonym">Muraena anguilla</name>
    <dbReference type="NCBI Taxonomy" id="7936"/>
    <lineage>
        <taxon>Eukaryota</taxon>
        <taxon>Metazoa</taxon>
        <taxon>Chordata</taxon>
        <taxon>Craniata</taxon>
        <taxon>Vertebrata</taxon>
        <taxon>Euteleostomi</taxon>
        <taxon>Actinopterygii</taxon>
        <taxon>Neopterygii</taxon>
        <taxon>Teleostei</taxon>
        <taxon>Anguilliformes</taxon>
        <taxon>Anguillidae</taxon>
        <taxon>Anguilla</taxon>
    </lineage>
</organism>
<proteinExistence type="predicted"/>
<dbReference type="EMBL" id="GBXM01030318">
    <property type="protein sequence ID" value="JAH78259.1"/>
    <property type="molecule type" value="Transcribed_RNA"/>
</dbReference>
<sequence length="17" mass="2022">MRQIVCASGNRYRIKAR</sequence>
<reference evidence="1" key="1">
    <citation type="submission" date="2014-11" db="EMBL/GenBank/DDBJ databases">
        <authorList>
            <person name="Amaro Gonzalez C."/>
        </authorList>
    </citation>
    <scope>NUCLEOTIDE SEQUENCE</scope>
</reference>
<protein>
    <submittedName>
        <fullName evidence="1">Uncharacterized protein</fullName>
    </submittedName>
</protein>
<evidence type="ECO:0000313" key="1">
    <source>
        <dbReference type="EMBL" id="JAH78259.1"/>
    </source>
</evidence>
<accession>A0A0E9VJH4</accession>